<dbReference type="EMBL" id="GL377617">
    <property type="protein sequence ID" value="EFJ16833.1"/>
    <property type="molecule type" value="Genomic_DNA"/>
</dbReference>
<evidence type="ECO:0000259" key="1">
    <source>
        <dbReference type="Pfam" id="PF06985"/>
    </source>
</evidence>
<dbReference type="AlphaFoldDB" id="D8SFG0"/>
<protein>
    <recommendedName>
        <fullName evidence="1">Heterokaryon incompatibility domain-containing protein</fullName>
    </recommendedName>
</protein>
<proteinExistence type="predicted"/>
<feature type="domain" description="Heterokaryon incompatibility" evidence="1">
    <location>
        <begin position="130"/>
        <end position="223"/>
    </location>
</feature>
<evidence type="ECO:0000313" key="2">
    <source>
        <dbReference type="EMBL" id="EFJ16833.1"/>
    </source>
</evidence>
<evidence type="ECO:0000313" key="3">
    <source>
        <dbReference type="Proteomes" id="UP000001514"/>
    </source>
</evidence>
<dbReference type="Proteomes" id="UP000001514">
    <property type="component" value="Unassembled WGS sequence"/>
</dbReference>
<gene>
    <name evidence="2" type="ORF">SELMODRAFT_421491</name>
</gene>
<dbReference type="HOGENOM" id="CLU_373166_0_0_1"/>
<keyword evidence="3" id="KW-1185">Reference proteome</keyword>
<sequence length="745" mass="83959">MWVDRDVKENLVYLVHKQFNCGILKDHCFSFTEPVLKHFVGTAAAVQEGSVHLLYDVARFDPLPAADSMSTLIPKADFTKFEGSAFQKIKNLKLQAFPLRVINVKGTTECSRATGGVIFSAVNSWEFHIVSHRWTCDIEDLSKDVAQVMERRQSRISYEEALKYAGLQRNKGYKGLIQFLEVLQEDGVDLVWLDTLCINQLDKKEKEREILRMGEFYSLTLGCYVSLHGLGSGFKAVADDGQPPVWFSRAWTLQEFILPQNLTFIVEMDQSQLKSVVNFVKKIHVEKTCACKGSNGWSWGSTSGPYEQEQRSAQEDEANFWKALQQSDYKCTRGRLARTSCENLYFMDRNAYIPLAFIISGESSDIFDFGTRLGLTCHGGTVGLVKEIADRDCKLEEDRALCMLGLLGVTGEDGVQRIEVGRTLNQQLVELTRGMVSCNLDDLIKMLVAVAGPKLINSTEERSPEPTWTPIFRNSLKVLRYIVQVMLEAVTKLINSTEERSPEPTWMPIFRKSLPRNEVLRHIVQGDTIEGLSNMVDFKSMVESVSVGVDGSLTLTCGFISARLLPLEEHRGSCTHVTNRINGKGCCSCCNSNPKHDNCFRAASDEVWVLDMKDQGHALPFHSSQELGDEFQGRAFWPHLLACGKNNYVYPSHYLRGWLLVPNQDFANGCTSNVSLLLLGTSLETRYLNNSPVVEKVLLFMICLGDSHNKLRKIGHLRALPQYREMKASGKIDYDHLPKVQSTVR</sequence>
<dbReference type="KEGG" id="smo:SELMODRAFT_421491"/>
<accession>D8SFG0</accession>
<organism evidence="3">
    <name type="scientific">Selaginella moellendorffii</name>
    <name type="common">Spikemoss</name>
    <dbReference type="NCBI Taxonomy" id="88036"/>
    <lineage>
        <taxon>Eukaryota</taxon>
        <taxon>Viridiplantae</taxon>
        <taxon>Streptophyta</taxon>
        <taxon>Embryophyta</taxon>
        <taxon>Tracheophyta</taxon>
        <taxon>Lycopodiopsida</taxon>
        <taxon>Selaginellales</taxon>
        <taxon>Selaginellaceae</taxon>
        <taxon>Selaginella</taxon>
    </lineage>
</organism>
<dbReference type="PANTHER" id="PTHR24148:SF64">
    <property type="entry name" value="HETEROKARYON INCOMPATIBILITY DOMAIN-CONTAINING PROTEIN"/>
    <property type="match status" value="1"/>
</dbReference>
<dbReference type="InParanoid" id="D8SFG0"/>
<reference evidence="2 3" key="1">
    <citation type="journal article" date="2011" name="Science">
        <title>The Selaginella genome identifies genetic changes associated with the evolution of vascular plants.</title>
        <authorList>
            <person name="Banks J.A."/>
            <person name="Nishiyama T."/>
            <person name="Hasebe M."/>
            <person name="Bowman J.L."/>
            <person name="Gribskov M."/>
            <person name="dePamphilis C."/>
            <person name="Albert V.A."/>
            <person name="Aono N."/>
            <person name="Aoyama T."/>
            <person name="Ambrose B.A."/>
            <person name="Ashton N.W."/>
            <person name="Axtell M.J."/>
            <person name="Barker E."/>
            <person name="Barker M.S."/>
            <person name="Bennetzen J.L."/>
            <person name="Bonawitz N.D."/>
            <person name="Chapple C."/>
            <person name="Cheng C."/>
            <person name="Correa L.G."/>
            <person name="Dacre M."/>
            <person name="DeBarry J."/>
            <person name="Dreyer I."/>
            <person name="Elias M."/>
            <person name="Engstrom E.M."/>
            <person name="Estelle M."/>
            <person name="Feng L."/>
            <person name="Finet C."/>
            <person name="Floyd S.K."/>
            <person name="Frommer W.B."/>
            <person name="Fujita T."/>
            <person name="Gramzow L."/>
            <person name="Gutensohn M."/>
            <person name="Harholt J."/>
            <person name="Hattori M."/>
            <person name="Heyl A."/>
            <person name="Hirai T."/>
            <person name="Hiwatashi Y."/>
            <person name="Ishikawa M."/>
            <person name="Iwata M."/>
            <person name="Karol K.G."/>
            <person name="Koehler B."/>
            <person name="Kolukisaoglu U."/>
            <person name="Kubo M."/>
            <person name="Kurata T."/>
            <person name="Lalonde S."/>
            <person name="Li K."/>
            <person name="Li Y."/>
            <person name="Litt A."/>
            <person name="Lyons E."/>
            <person name="Manning G."/>
            <person name="Maruyama T."/>
            <person name="Michael T.P."/>
            <person name="Mikami K."/>
            <person name="Miyazaki S."/>
            <person name="Morinaga S."/>
            <person name="Murata T."/>
            <person name="Mueller-Roeber B."/>
            <person name="Nelson D.R."/>
            <person name="Obara M."/>
            <person name="Oguri Y."/>
            <person name="Olmstead R.G."/>
            <person name="Onodera N."/>
            <person name="Petersen B.L."/>
            <person name="Pils B."/>
            <person name="Prigge M."/>
            <person name="Rensing S.A."/>
            <person name="Riano-Pachon D.M."/>
            <person name="Roberts A.W."/>
            <person name="Sato Y."/>
            <person name="Scheller H.V."/>
            <person name="Schulz B."/>
            <person name="Schulz C."/>
            <person name="Shakirov E.V."/>
            <person name="Shibagaki N."/>
            <person name="Shinohara N."/>
            <person name="Shippen D.E."/>
            <person name="Soerensen I."/>
            <person name="Sotooka R."/>
            <person name="Sugimoto N."/>
            <person name="Sugita M."/>
            <person name="Sumikawa N."/>
            <person name="Tanurdzic M."/>
            <person name="Theissen G."/>
            <person name="Ulvskov P."/>
            <person name="Wakazuki S."/>
            <person name="Weng J.K."/>
            <person name="Willats W.W."/>
            <person name="Wipf D."/>
            <person name="Wolf P.G."/>
            <person name="Yang L."/>
            <person name="Zimmer A.D."/>
            <person name="Zhu Q."/>
            <person name="Mitros T."/>
            <person name="Hellsten U."/>
            <person name="Loque D."/>
            <person name="Otillar R."/>
            <person name="Salamov A."/>
            <person name="Schmutz J."/>
            <person name="Shapiro H."/>
            <person name="Lindquist E."/>
            <person name="Lucas S."/>
            <person name="Rokhsar D."/>
            <person name="Grigoriev I.V."/>
        </authorList>
    </citation>
    <scope>NUCLEOTIDE SEQUENCE [LARGE SCALE GENOMIC DNA]</scope>
</reference>
<dbReference type="Gramene" id="EFJ16833">
    <property type="protein sequence ID" value="EFJ16833"/>
    <property type="gene ID" value="SELMODRAFT_421491"/>
</dbReference>
<dbReference type="InterPro" id="IPR052895">
    <property type="entry name" value="HetReg/Transcr_Mod"/>
</dbReference>
<dbReference type="eggNOG" id="ENOG502R88S">
    <property type="taxonomic scope" value="Eukaryota"/>
</dbReference>
<dbReference type="InterPro" id="IPR010730">
    <property type="entry name" value="HET"/>
</dbReference>
<dbReference type="Pfam" id="PF06985">
    <property type="entry name" value="HET"/>
    <property type="match status" value="1"/>
</dbReference>
<dbReference type="PANTHER" id="PTHR24148">
    <property type="entry name" value="ANKYRIN REPEAT DOMAIN-CONTAINING PROTEIN 39 HOMOLOG-RELATED"/>
    <property type="match status" value="1"/>
</dbReference>
<dbReference type="STRING" id="88036.D8SFG0"/>
<name>D8SFG0_SELML</name>